<dbReference type="AlphaFoldDB" id="A0A2C9URA5"/>
<sequence length="49" mass="5835">MMRADEKEENQGRTNHPVVYLARYPSPRTDLIHSREYPITYQTTGIQRD</sequence>
<organism evidence="1">
    <name type="scientific">Manihot esculenta</name>
    <name type="common">Cassava</name>
    <name type="synonym">Jatropha manihot</name>
    <dbReference type="NCBI Taxonomy" id="3983"/>
    <lineage>
        <taxon>Eukaryota</taxon>
        <taxon>Viridiplantae</taxon>
        <taxon>Streptophyta</taxon>
        <taxon>Embryophyta</taxon>
        <taxon>Tracheophyta</taxon>
        <taxon>Spermatophyta</taxon>
        <taxon>Magnoliopsida</taxon>
        <taxon>eudicotyledons</taxon>
        <taxon>Gunneridae</taxon>
        <taxon>Pentapetalae</taxon>
        <taxon>rosids</taxon>
        <taxon>fabids</taxon>
        <taxon>Malpighiales</taxon>
        <taxon>Euphorbiaceae</taxon>
        <taxon>Crotonoideae</taxon>
        <taxon>Manihoteae</taxon>
        <taxon>Manihot</taxon>
    </lineage>
</organism>
<dbReference type="EMBL" id="CM004399">
    <property type="protein sequence ID" value="OAY33830.1"/>
    <property type="molecule type" value="Genomic_DNA"/>
</dbReference>
<gene>
    <name evidence="1" type="ORF">MANES_13G128500</name>
</gene>
<reference evidence="1" key="1">
    <citation type="submission" date="2016-02" db="EMBL/GenBank/DDBJ databases">
        <title>WGS assembly of Manihot esculenta.</title>
        <authorList>
            <person name="Bredeson J.V."/>
            <person name="Prochnik S.E."/>
            <person name="Lyons J.B."/>
            <person name="Schmutz J."/>
            <person name="Grimwood J."/>
            <person name="Vrebalov J."/>
            <person name="Bart R.S."/>
            <person name="Amuge T."/>
            <person name="Ferguson M.E."/>
            <person name="Green R."/>
            <person name="Putnam N."/>
            <person name="Stites J."/>
            <person name="Rounsley S."/>
            <person name="Rokhsar D.S."/>
        </authorList>
    </citation>
    <scope>NUCLEOTIDE SEQUENCE [LARGE SCALE GENOMIC DNA]</scope>
    <source>
        <tissue evidence="1">Leaf</tissue>
    </source>
</reference>
<proteinExistence type="predicted"/>
<name>A0A2C9URA5_MANES</name>
<protein>
    <submittedName>
        <fullName evidence="1">Uncharacterized protein</fullName>
    </submittedName>
</protein>
<evidence type="ECO:0000313" key="1">
    <source>
        <dbReference type="EMBL" id="OAY33830.1"/>
    </source>
</evidence>
<accession>A0A2C9URA5</accession>